<gene>
    <name evidence="2" type="ORF">CTheo_6599</name>
</gene>
<organism evidence="2 3">
    <name type="scientific">Ceratobasidium theobromae</name>
    <dbReference type="NCBI Taxonomy" id="1582974"/>
    <lineage>
        <taxon>Eukaryota</taxon>
        <taxon>Fungi</taxon>
        <taxon>Dikarya</taxon>
        <taxon>Basidiomycota</taxon>
        <taxon>Agaricomycotina</taxon>
        <taxon>Agaricomycetes</taxon>
        <taxon>Cantharellales</taxon>
        <taxon>Ceratobasidiaceae</taxon>
        <taxon>Ceratobasidium</taxon>
    </lineage>
</organism>
<dbReference type="Proteomes" id="UP000383932">
    <property type="component" value="Unassembled WGS sequence"/>
</dbReference>
<evidence type="ECO:0000313" key="2">
    <source>
        <dbReference type="EMBL" id="KAB5589959.1"/>
    </source>
</evidence>
<protein>
    <submittedName>
        <fullName evidence="2">Uncharacterized protein</fullName>
    </submittedName>
</protein>
<sequence length="128" mass="13548">MCGILLYSAQLTHPIDMTHTEDAATCSGSAPTDNKAHVLFDGDAPVGIDGVAGIWRSSSMTGPIGNIPGTPDTPISPPCRLAASARLNYAHAPIYFRISATTSAALMRFTCSVLIAFWYLLFDLTSLS</sequence>
<dbReference type="EMBL" id="SSOP01000212">
    <property type="protein sequence ID" value="KAB5589959.1"/>
    <property type="molecule type" value="Genomic_DNA"/>
</dbReference>
<keyword evidence="1" id="KW-0472">Membrane</keyword>
<evidence type="ECO:0000256" key="1">
    <source>
        <dbReference type="SAM" id="Phobius"/>
    </source>
</evidence>
<feature type="transmembrane region" description="Helical" evidence="1">
    <location>
        <begin position="105"/>
        <end position="122"/>
    </location>
</feature>
<evidence type="ECO:0000313" key="3">
    <source>
        <dbReference type="Proteomes" id="UP000383932"/>
    </source>
</evidence>
<dbReference type="AlphaFoldDB" id="A0A5N5QEB5"/>
<keyword evidence="1" id="KW-1133">Transmembrane helix</keyword>
<comment type="caution">
    <text evidence="2">The sequence shown here is derived from an EMBL/GenBank/DDBJ whole genome shotgun (WGS) entry which is preliminary data.</text>
</comment>
<accession>A0A5N5QEB5</accession>
<name>A0A5N5QEB5_9AGAM</name>
<proteinExistence type="predicted"/>
<keyword evidence="3" id="KW-1185">Reference proteome</keyword>
<keyword evidence="1" id="KW-0812">Transmembrane</keyword>
<reference evidence="2 3" key="1">
    <citation type="journal article" date="2019" name="Fungal Biol. Biotechnol.">
        <title>Draft genome sequence of fastidious pathogen Ceratobasidium theobromae, which causes vascular-streak dieback in Theobroma cacao.</title>
        <authorList>
            <person name="Ali S.S."/>
            <person name="Asman A."/>
            <person name="Shao J."/>
            <person name="Firmansyah A.P."/>
            <person name="Susilo A.W."/>
            <person name="Rosmana A."/>
            <person name="McMahon P."/>
            <person name="Junaid M."/>
            <person name="Guest D."/>
            <person name="Kheng T.Y."/>
            <person name="Meinhardt L.W."/>
            <person name="Bailey B.A."/>
        </authorList>
    </citation>
    <scope>NUCLEOTIDE SEQUENCE [LARGE SCALE GENOMIC DNA]</scope>
    <source>
        <strain evidence="2 3">CT2</strain>
    </source>
</reference>